<accession>A0A8T8SHK7</accession>
<protein>
    <recommendedName>
        <fullName evidence="5">Tyr recombinase domain-containing protein</fullName>
    </recommendedName>
</protein>
<evidence type="ECO:0000256" key="2">
    <source>
        <dbReference type="SAM" id="MobiDB-lite"/>
    </source>
</evidence>
<evidence type="ECO:0000313" key="4">
    <source>
        <dbReference type="Proteomes" id="UP000077671"/>
    </source>
</evidence>
<keyword evidence="1" id="KW-0233">DNA recombination</keyword>
<dbReference type="InterPro" id="IPR011010">
    <property type="entry name" value="DNA_brk_join_enz"/>
</dbReference>
<comment type="caution">
    <text evidence="3">The sequence shown here is derived from an EMBL/GenBank/DDBJ whole genome shotgun (WGS) entry which is preliminary data.</text>
</comment>
<dbReference type="SUPFAM" id="SSF56349">
    <property type="entry name" value="DNA breaking-rejoining enzymes"/>
    <property type="match status" value="1"/>
</dbReference>
<dbReference type="Proteomes" id="UP000077671">
    <property type="component" value="Unassembled WGS sequence"/>
</dbReference>
<proteinExistence type="predicted"/>
<gene>
    <name evidence="3" type="ORF">A4X03_0g8554</name>
</gene>
<dbReference type="PANTHER" id="PTHR34605">
    <property type="entry name" value="PHAGE_INTEGRASE DOMAIN-CONTAINING PROTEIN"/>
    <property type="match status" value="1"/>
</dbReference>
<dbReference type="InterPro" id="IPR013762">
    <property type="entry name" value="Integrase-like_cat_sf"/>
</dbReference>
<evidence type="ECO:0000313" key="3">
    <source>
        <dbReference type="EMBL" id="KAE8240311.1"/>
    </source>
</evidence>
<dbReference type="EMBL" id="LWDD02002661">
    <property type="protein sequence ID" value="KAE8240311.1"/>
    <property type="molecule type" value="Genomic_DNA"/>
</dbReference>
<dbReference type="InterPro" id="IPR052925">
    <property type="entry name" value="Phage_Integrase-like_Recomb"/>
</dbReference>
<feature type="compositionally biased region" description="Low complexity" evidence="2">
    <location>
        <begin position="103"/>
        <end position="121"/>
    </location>
</feature>
<reference evidence="3" key="1">
    <citation type="submission" date="2016-04" db="EMBL/GenBank/DDBJ databases">
        <authorList>
            <person name="Nguyen H.D."/>
            <person name="Kesanakurti P."/>
            <person name="Cullis J."/>
            <person name="Levesque C.A."/>
            <person name="Hambleton S."/>
        </authorList>
    </citation>
    <scope>NUCLEOTIDE SEQUENCE</scope>
    <source>
        <strain evidence="3">DAOMC 238032</strain>
    </source>
</reference>
<dbReference type="AlphaFoldDB" id="A0A8T8SHK7"/>
<evidence type="ECO:0008006" key="5">
    <source>
        <dbReference type="Google" id="ProtNLM"/>
    </source>
</evidence>
<dbReference type="Gene3D" id="1.10.443.10">
    <property type="entry name" value="Intergrase catalytic core"/>
    <property type="match status" value="1"/>
</dbReference>
<organism evidence="3 4">
    <name type="scientific">Tilletia caries</name>
    <name type="common">wheat bunt fungus</name>
    <dbReference type="NCBI Taxonomy" id="13290"/>
    <lineage>
        <taxon>Eukaryota</taxon>
        <taxon>Fungi</taxon>
        <taxon>Dikarya</taxon>
        <taxon>Basidiomycota</taxon>
        <taxon>Ustilaginomycotina</taxon>
        <taxon>Exobasidiomycetes</taxon>
        <taxon>Tilletiales</taxon>
        <taxon>Tilletiaceae</taxon>
        <taxon>Tilletia</taxon>
    </lineage>
</organism>
<feature type="compositionally biased region" description="Basic and acidic residues" evidence="2">
    <location>
        <begin position="17"/>
        <end position="41"/>
    </location>
</feature>
<sequence length="491" mass="54472">MNQRPDCRSSSSGWTHTHKEQTRRQGESRHQLSLASRDRQWHQTFAAGSRRAGRPTTHKAEDGGDDDPPGDRPKTLLRPHAAPIRKKWEVLLDQQKERLSVQKTTKSIAETTAAATSTSSEQVKTHHHPDEPVADTIRDSTISKPPLPTPALVFTLPKAKTKSITTRRFNPNTIVVKPTANRPDQIPGDLHFELWTPAAQPSSSSRSITQDAQVRQVILSSFAVGTKSSYSTAVAQWHNFCDRHNIEEDRRSPANPELVELWIAEAAGIKSGGYLKDWVSPMTEEWLRQVLPAAKLDDPLELAVAATATCGVWGLFRLGELVVGDEPFHPSRNVTRADITTEMVGAILTVTAKIPRTKTQHHGESVVLVSQPRPADSIGLLTLHTMRNPATQPDQTPLFAYRKGNDLVSLTKDTFLTKIAEIARRVGATEIHGHSMRIGGCTTLLKRGMAPDKAMIHGRWNSSTWKRYVREHAEILAPLLTTDLQATHVRV</sequence>
<dbReference type="GO" id="GO:0015074">
    <property type="term" value="P:DNA integration"/>
    <property type="evidence" value="ECO:0007669"/>
    <property type="project" value="InterPro"/>
</dbReference>
<feature type="compositionally biased region" description="Polar residues" evidence="2">
    <location>
        <begin position="1"/>
        <end position="15"/>
    </location>
</feature>
<name>A0A8T8SHK7_9BASI</name>
<reference evidence="3" key="2">
    <citation type="journal article" date="2019" name="IMA Fungus">
        <title>Genome sequencing and comparison of five Tilletia species to identify candidate genes for the detection of regulated species infecting wheat.</title>
        <authorList>
            <person name="Nguyen H.D.T."/>
            <person name="Sultana T."/>
            <person name="Kesanakurti P."/>
            <person name="Hambleton S."/>
        </authorList>
    </citation>
    <scope>NUCLEOTIDE SEQUENCE</scope>
    <source>
        <strain evidence="3">DAOMC 238032</strain>
    </source>
</reference>
<evidence type="ECO:0000256" key="1">
    <source>
        <dbReference type="ARBA" id="ARBA00023172"/>
    </source>
</evidence>
<dbReference type="PANTHER" id="PTHR34605:SF3">
    <property type="entry name" value="P CELL-TYPE AGGLUTINATION PROTEIN MAP4-LIKE-RELATED"/>
    <property type="match status" value="1"/>
</dbReference>
<dbReference type="GO" id="GO:0006310">
    <property type="term" value="P:DNA recombination"/>
    <property type="evidence" value="ECO:0007669"/>
    <property type="project" value="UniProtKB-KW"/>
</dbReference>
<feature type="region of interest" description="Disordered" evidence="2">
    <location>
        <begin position="1"/>
        <end position="82"/>
    </location>
</feature>
<feature type="region of interest" description="Disordered" evidence="2">
    <location>
        <begin position="99"/>
        <end position="144"/>
    </location>
</feature>
<dbReference type="GO" id="GO:0003677">
    <property type="term" value="F:DNA binding"/>
    <property type="evidence" value="ECO:0007669"/>
    <property type="project" value="InterPro"/>
</dbReference>